<evidence type="ECO:0000259" key="18">
    <source>
        <dbReference type="PROSITE" id="PS50011"/>
    </source>
</evidence>
<evidence type="ECO:0000256" key="11">
    <source>
        <dbReference type="PIRSR" id="PIRSR630616-1"/>
    </source>
</evidence>
<proteinExistence type="inferred from homology"/>
<keyword evidence="5 16" id="KW-0418">Kinase</keyword>
<evidence type="ECO:0000256" key="15">
    <source>
        <dbReference type="RuleBase" id="RU000304"/>
    </source>
</evidence>
<evidence type="ECO:0000256" key="16">
    <source>
        <dbReference type="RuleBase" id="RU367134"/>
    </source>
</evidence>
<dbReference type="InterPro" id="IPR030616">
    <property type="entry name" value="Aur-like"/>
</dbReference>
<evidence type="ECO:0000256" key="8">
    <source>
        <dbReference type="ARBA" id="ARBA00023254"/>
    </source>
</evidence>
<comment type="similarity">
    <text evidence="16">Belongs to the protein kinase superfamily. Ser/Thr protein kinase family. Aurora subfamily.</text>
</comment>
<name>A0A8R1HPW8_CAEJA</name>
<feature type="binding site" evidence="12">
    <location>
        <begin position="175"/>
        <end position="176"/>
    </location>
    <ligand>
        <name>ATP</name>
        <dbReference type="ChEBI" id="CHEBI:30616"/>
    </ligand>
</feature>
<evidence type="ECO:0000256" key="14">
    <source>
        <dbReference type="PROSITE-ProRule" id="PRU10141"/>
    </source>
</evidence>
<dbReference type="CDD" id="cd14007">
    <property type="entry name" value="STKc_Aurora"/>
    <property type="match status" value="1"/>
</dbReference>
<dbReference type="Pfam" id="PF00069">
    <property type="entry name" value="Pkinase"/>
    <property type="match status" value="1"/>
</dbReference>
<feature type="binding site" evidence="12">
    <location>
        <begin position="124"/>
        <end position="126"/>
    </location>
    <ligand>
        <name>ATP</name>
        <dbReference type="ChEBI" id="CHEBI:30616"/>
    </ligand>
</feature>
<dbReference type="GO" id="GO:0005828">
    <property type="term" value="C:kinetochore microtubule"/>
    <property type="evidence" value="ECO:0007669"/>
    <property type="project" value="EnsemblMetazoa"/>
</dbReference>
<feature type="binding site" evidence="12">
    <location>
        <position position="56"/>
    </location>
    <ligand>
        <name>ATP</name>
        <dbReference type="ChEBI" id="CHEBI:30616"/>
    </ligand>
</feature>
<keyword evidence="7" id="KW-0156">Chromatin regulator</keyword>
<dbReference type="Proteomes" id="UP000005237">
    <property type="component" value="Unassembled WGS sequence"/>
</dbReference>
<evidence type="ECO:0000256" key="2">
    <source>
        <dbReference type="ARBA" id="ARBA00022527"/>
    </source>
</evidence>
<feature type="cross-link" description="Glycyl lysine isopeptide (Lys-Gly) (interchain with G-Cter in SUMO2)" evidence="13">
    <location>
        <position position="173"/>
    </location>
</feature>
<dbReference type="AlphaFoldDB" id="A0A8R1HPW8"/>
<dbReference type="GO" id="GO:0005524">
    <property type="term" value="F:ATP binding"/>
    <property type="evidence" value="ECO:0007669"/>
    <property type="project" value="UniProtKB-UniRule"/>
</dbReference>
<evidence type="ECO:0000256" key="7">
    <source>
        <dbReference type="ARBA" id="ARBA00022853"/>
    </source>
</evidence>
<dbReference type="PROSITE" id="PS50011">
    <property type="entry name" value="PROTEIN_KINASE_DOM"/>
    <property type="match status" value="1"/>
</dbReference>
<evidence type="ECO:0000256" key="12">
    <source>
        <dbReference type="PIRSR" id="PIRSR630616-2"/>
    </source>
</evidence>
<comment type="catalytic activity">
    <reaction evidence="9 16">
        <text>L-threonyl-[protein] + ATP = O-phospho-L-threonyl-[protein] + ADP + H(+)</text>
        <dbReference type="Rhea" id="RHEA:46608"/>
        <dbReference type="Rhea" id="RHEA-COMP:11060"/>
        <dbReference type="Rhea" id="RHEA-COMP:11605"/>
        <dbReference type="ChEBI" id="CHEBI:15378"/>
        <dbReference type="ChEBI" id="CHEBI:30013"/>
        <dbReference type="ChEBI" id="CHEBI:30616"/>
        <dbReference type="ChEBI" id="CHEBI:61977"/>
        <dbReference type="ChEBI" id="CHEBI:456216"/>
        <dbReference type="EC" id="2.7.11.1"/>
    </reaction>
</comment>
<feature type="active site" description="Proton acceptor" evidence="11">
    <location>
        <position position="171"/>
    </location>
</feature>
<keyword evidence="3 16" id="KW-0808">Transferase</keyword>
<dbReference type="GO" id="GO:0030496">
    <property type="term" value="C:midbody"/>
    <property type="evidence" value="ECO:0007669"/>
    <property type="project" value="UniProtKB-SubCell"/>
</dbReference>
<evidence type="ECO:0000313" key="20">
    <source>
        <dbReference type="Proteomes" id="UP000005237"/>
    </source>
</evidence>
<evidence type="ECO:0000256" key="6">
    <source>
        <dbReference type="ARBA" id="ARBA00022840"/>
    </source>
</evidence>
<dbReference type="EC" id="2.7.11.1" evidence="16"/>
<dbReference type="Gene3D" id="3.30.200.20">
    <property type="entry name" value="Phosphorylase Kinase, domain 1"/>
    <property type="match status" value="1"/>
</dbReference>
<feature type="binding site" evidence="12">
    <location>
        <position position="189"/>
    </location>
    <ligand>
        <name>ATP</name>
        <dbReference type="ChEBI" id="CHEBI:30616"/>
    </ligand>
</feature>
<evidence type="ECO:0000256" key="1">
    <source>
        <dbReference type="ARBA" id="ARBA00004214"/>
    </source>
</evidence>
<keyword evidence="20" id="KW-1185">Reference proteome</keyword>
<keyword evidence="4 12" id="KW-0547">Nucleotide-binding</keyword>
<protein>
    <recommendedName>
        <fullName evidence="16">Aurora kinase</fullName>
        <ecNumber evidence="16">2.7.11.1</ecNumber>
    </recommendedName>
</protein>
<feature type="binding site" evidence="12 14">
    <location>
        <position position="75"/>
    </location>
    <ligand>
        <name>ATP</name>
        <dbReference type="ChEBI" id="CHEBI:30616"/>
    </ligand>
</feature>
<evidence type="ECO:0000256" key="5">
    <source>
        <dbReference type="ARBA" id="ARBA00022777"/>
    </source>
</evidence>
<dbReference type="EnsemblMetazoa" id="CJA08289.1">
    <property type="protein sequence ID" value="CJA08289.1"/>
    <property type="gene ID" value="WBGene00127494"/>
</dbReference>
<dbReference type="InterPro" id="IPR017441">
    <property type="entry name" value="Protein_kinase_ATP_BS"/>
</dbReference>
<evidence type="ECO:0000256" key="3">
    <source>
        <dbReference type="ARBA" id="ARBA00022679"/>
    </source>
</evidence>
<dbReference type="GO" id="GO:1904781">
    <property type="term" value="P:positive regulation of protein localization to centrosome"/>
    <property type="evidence" value="ECO:0007669"/>
    <property type="project" value="EnsemblMetazoa"/>
</dbReference>
<feature type="domain" description="Protein kinase" evidence="18">
    <location>
        <begin position="46"/>
        <end position="298"/>
    </location>
</feature>
<evidence type="ECO:0000313" key="19">
    <source>
        <dbReference type="EnsemblMetazoa" id="CJA08289.1"/>
    </source>
</evidence>
<dbReference type="SMART" id="SM00220">
    <property type="entry name" value="S_TKc"/>
    <property type="match status" value="1"/>
</dbReference>
<sequence>MSGKENSSPVCVEGQHAEVNSISDKSNSKSAAASSGEDNGWTLDDFDVGRPLGKGKFGNVFISREKKTKRIIALKVLFKSQLLSLGVSHQLKREIEIQYHLRHPNILTLYGYFHDDKRVFVMLDYASRGELFNVLQAQPGHKINEVIAARFVRQLANALKYCHSKGVIHRDIKPENLLLDGKLNLKLADFGWSVVADQSKRHTLCGTMDYLAPEMVSSQPHDFAVDIWAIGILLFEMLVGYAPFANQTGDKLIARIKECQIYIPSTVSDGAGSLIKAIIKKEPSERLPLADIMAHTWIQEKRLLEDAEVAVFLSTLSKSSSRHGSSNN</sequence>
<evidence type="ECO:0000256" key="13">
    <source>
        <dbReference type="PIRSR" id="PIRSR630616-3"/>
    </source>
</evidence>
<evidence type="ECO:0000256" key="17">
    <source>
        <dbReference type="SAM" id="MobiDB-lite"/>
    </source>
</evidence>
<evidence type="ECO:0000256" key="9">
    <source>
        <dbReference type="ARBA" id="ARBA00047899"/>
    </source>
</evidence>
<dbReference type="GO" id="GO:0030261">
    <property type="term" value="P:chromosome condensation"/>
    <property type="evidence" value="ECO:0007669"/>
    <property type="project" value="UniProtKB-ARBA"/>
</dbReference>
<feature type="compositionally biased region" description="Low complexity" evidence="17">
    <location>
        <begin position="20"/>
        <end position="35"/>
    </location>
</feature>
<dbReference type="PANTHER" id="PTHR24350">
    <property type="entry name" value="SERINE/THREONINE-PROTEIN KINASE IAL-RELATED"/>
    <property type="match status" value="1"/>
</dbReference>
<keyword evidence="8" id="KW-0469">Meiosis</keyword>
<dbReference type="GO" id="GO:0051321">
    <property type="term" value="P:meiotic cell cycle"/>
    <property type="evidence" value="ECO:0007669"/>
    <property type="project" value="UniProtKB-KW"/>
</dbReference>
<dbReference type="InterPro" id="IPR000719">
    <property type="entry name" value="Prot_kinase_dom"/>
</dbReference>
<dbReference type="InterPro" id="IPR008271">
    <property type="entry name" value="Ser/Thr_kinase_AS"/>
</dbReference>
<dbReference type="FunFam" id="3.30.200.20:FF:000042">
    <property type="entry name" value="Aurora kinase A"/>
    <property type="match status" value="1"/>
</dbReference>
<dbReference type="GO" id="GO:0006325">
    <property type="term" value="P:chromatin organization"/>
    <property type="evidence" value="ECO:0007669"/>
    <property type="project" value="UniProtKB-KW"/>
</dbReference>
<dbReference type="GO" id="GO:0090307">
    <property type="term" value="P:mitotic spindle assembly"/>
    <property type="evidence" value="ECO:0007669"/>
    <property type="project" value="EnsemblMetazoa"/>
</dbReference>
<dbReference type="PROSITE" id="PS00108">
    <property type="entry name" value="PROTEIN_KINASE_ST"/>
    <property type="match status" value="1"/>
</dbReference>
<dbReference type="OMA" id="HTLCGTM"/>
<feature type="region of interest" description="Disordered" evidence="17">
    <location>
        <begin position="1"/>
        <end position="37"/>
    </location>
</feature>
<organism evidence="19 20">
    <name type="scientific">Caenorhabditis japonica</name>
    <dbReference type="NCBI Taxonomy" id="281687"/>
    <lineage>
        <taxon>Eukaryota</taxon>
        <taxon>Metazoa</taxon>
        <taxon>Ecdysozoa</taxon>
        <taxon>Nematoda</taxon>
        <taxon>Chromadorea</taxon>
        <taxon>Rhabditida</taxon>
        <taxon>Rhabditina</taxon>
        <taxon>Rhabditomorpha</taxon>
        <taxon>Rhabditoidea</taxon>
        <taxon>Rhabditidae</taxon>
        <taxon>Peloderinae</taxon>
        <taxon>Caenorhabditis</taxon>
    </lineage>
</organism>
<dbReference type="GO" id="GO:0004674">
    <property type="term" value="F:protein serine/threonine kinase activity"/>
    <property type="evidence" value="ECO:0007669"/>
    <property type="project" value="UniProtKB-KW"/>
</dbReference>
<keyword evidence="2 15" id="KW-0723">Serine/threonine-protein kinase</keyword>
<comment type="catalytic activity">
    <reaction evidence="10 16">
        <text>L-seryl-[protein] + ATP = O-phospho-L-seryl-[protein] + ADP + H(+)</text>
        <dbReference type="Rhea" id="RHEA:17989"/>
        <dbReference type="Rhea" id="RHEA-COMP:9863"/>
        <dbReference type="Rhea" id="RHEA-COMP:11604"/>
        <dbReference type="ChEBI" id="CHEBI:15378"/>
        <dbReference type="ChEBI" id="CHEBI:29999"/>
        <dbReference type="ChEBI" id="CHEBI:30616"/>
        <dbReference type="ChEBI" id="CHEBI:83421"/>
        <dbReference type="ChEBI" id="CHEBI:456216"/>
        <dbReference type="EC" id="2.7.11.1"/>
    </reaction>
</comment>
<accession>A0A8R1HPW8</accession>
<dbReference type="PROSITE" id="PS00107">
    <property type="entry name" value="PROTEIN_KINASE_ATP"/>
    <property type="match status" value="1"/>
</dbReference>
<dbReference type="Gene3D" id="1.10.510.10">
    <property type="entry name" value="Transferase(Phosphotransferase) domain 1"/>
    <property type="match status" value="1"/>
</dbReference>
<evidence type="ECO:0000256" key="4">
    <source>
        <dbReference type="ARBA" id="ARBA00022741"/>
    </source>
</evidence>
<dbReference type="SUPFAM" id="SSF56112">
    <property type="entry name" value="Protein kinase-like (PK-like)"/>
    <property type="match status" value="1"/>
</dbReference>
<dbReference type="FunFam" id="1.10.510.10:FF:000235">
    <property type="entry name" value="Serine/threonine-protein kinase ark1"/>
    <property type="match status" value="1"/>
</dbReference>
<reference evidence="19" key="2">
    <citation type="submission" date="2022-06" db="UniProtKB">
        <authorList>
            <consortium name="EnsemblMetazoa"/>
        </authorList>
    </citation>
    <scope>IDENTIFICATION</scope>
    <source>
        <strain evidence="19">DF5081</strain>
    </source>
</reference>
<evidence type="ECO:0000256" key="10">
    <source>
        <dbReference type="ARBA" id="ARBA00048679"/>
    </source>
</evidence>
<keyword evidence="6 12" id="KW-0067">ATP-binding</keyword>
<comment type="subcellular location">
    <subcellularLocation>
        <location evidence="1">Midbody</location>
    </subcellularLocation>
</comment>
<dbReference type="GO" id="GO:0032506">
    <property type="term" value="P:cytokinetic process"/>
    <property type="evidence" value="ECO:0007669"/>
    <property type="project" value="UniProtKB-ARBA"/>
</dbReference>
<dbReference type="InterPro" id="IPR011009">
    <property type="entry name" value="Kinase-like_dom_sf"/>
</dbReference>
<dbReference type="GO" id="GO:0000794">
    <property type="term" value="C:condensed nuclear chromosome"/>
    <property type="evidence" value="ECO:0007669"/>
    <property type="project" value="EnsemblMetazoa"/>
</dbReference>
<reference evidence="20" key="1">
    <citation type="submission" date="2010-08" db="EMBL/GenBank/DDBJ databases">
        <authorList>
            <consortium name="Caenorhabditis japonica Sequencing Consortium"/>
            <person name="Wilson R.K."/>
        </authorList>
    </citation>
    <scope>NUCLEOTIDE SEQUENCE [LARGE SCALE GENOMIC DNA]</scope>
    <source>
        <strain evidence="20">DF5081</strain>
    </source>
</reference>
<dbReference type="GO" id="GO:0000235">
    <property type="term" value="C:astral microtubule"/>
    <property type="evidence" value="ECO:0007669"/>
    <property type="project" value="EnsemblMetazoa"/>
</dbReference>
<dbReference type="GO" id="GO:0031616">
    <property type="term" value="C:spindle pole centrosome"/>
    <property type="evidence" value="ECO:0007669"/>
    <property type="project" value="EnsemblMetazoa"/>
</dbReference>